<dbReference type="AlphaFoldDB" id="A0A2C9CCT1"/>
<dbReference type="EMBL" id="LT934425">
    <property type="protein sequence ID" value="SOH03388.1"/>
    <property type="molecule type" value="Genomic_DNA"/>
</dbReference>
<name>A0A2C9CCT1_KUEST</name>
<proteinExistence type="predicted"/>
<protein>
    <submittedName>
        <fullName evidence="1">Uncharacterized protein</fullName>
    </submittedName>
</protein>
<accession>A0A2C9CCT1</accession>
<dbReference type="OrthoDB" id="161687at2"/>
<organism evidence="1 2">
    <name type="scientific">Kuenenia stuttgartiensis</name>
    <dbReference type="NCBI Taxonomy" id="174633"/>
    <lineage>
        <taxon>Bacteria</taxon>
        <taxon>Pseudomonadati</taxon>
        <taxon>Planctomycetota</taxon>
        <taxon>Candidatus Brocadiia</taxon>
        <taxon>Candidatus Brocadiales</taxon>
        <taxon>Candidatus Brocadiaceae</taxon>
        <taxon>Candidatus Kuenenia</taxon>
    </lineage>
</organism>
<dbReference type="Proteomes" id="UP000221734">
    <property type="component" value="Chromosome Kuenenia_stuttgartiensis_MBR1"/>
</dbReference>
<keyword evidence="2" id="KW-1185">Reference proteome</keyword>
<evidence type="ECO:0000313" key="1">
    <source>
        <dbReference type="EMBL" id="SOH03388.1"/>
    </source>
</evidence>
<dbReference type="RefSeq" id="WP_099324235.1">
    <property type="nucleotide sequence ID" value="NZ_LT934425.1"/>
</dbReference>
<dbReference type="KEGG" id="kst:KSMBR1_0877"/>
<gene>
    <name evidence="1" type="ORF">KSMBR1_0877</name>
</gene>
<reference evidence="2" key="1">
    <citation type="submission" date="2017-10" db="EMBL/GenBank/DDBJ databases">
        <authorList>
            <person name="Frank J."/>
        </authorList>
    </citation>
    <scope>NUCLEOTIDE SEQUENCE [LARGE SCALE GENOMIC DNA]</scope>
</reference>
<sequence>MSKLKIIAEEKATEEIVKSAISAEIKRLEIGLNRTNREIKEFEGEYEVSSEIFLKEFTTEDLKGGDDEYITWAGELKIRDRILDELKKLKDIEYVNS</sequence>
<evidence type="ECO:0000313" key="2">
    <source>
        <dbReference type="Proteomes" id="UP000221734"/>
    </source>
</evidence>